<accession>A0A375HPV6</accession>
<sequence>MMGAVAMASQPRCPGPSGRQVWRTLAVAALAALCSACTSVPDFWRQPRPRAAAHVPVVPAAAYPLSFGGAWLIVVQVDAEASGQLAIYDACRIGKEPFFGLFQAGGRVGPVRRKAYAESTVRRFEFYPTARRAGHDGVRHA</sequence>
<gene>
    <name evidence="1" type="ORF">CBM2607_MP20574</name>
</gene>
<organism evidence="1 2">
    <name type="scientific">Cupriavidus neocaledonicus</name>
    <dbReference type="NCBI Taxonomy" id="1040979"/>
    <lineage>
        <taxon>Bacteria</taxon>
        <taxon>Pseudomonadati</taxon>
        <taxon>Pseudomonadota</taxon>
        <taxon>Betaproteobacteria</taxon>
        <taxon>Burkholderiales</taxon>
        <taxon>Burkholderiaceae</taxon>
        <taxon>Cupriavidus</taxon>
    </lineage>
</organism>
<reference evidence="1 2" key="1">
    <citation type="submission" date="2018-01" db="EMBL/GenBank/DDBJ databases">
        <authorList>
            <person name="Clerissi C."/>
        </authorList>
    </citation>
    <scope>NUCLEOTIDE SEQUENCE [LARGE SCALE GENOMIC DNA]</scope>
    <source>
        <strain evidence="1">Cupriavidus taiwanensis STM 6160</strain>
        <plasmid evidence="2">ii</plasmid>
    </source>
</reference>
<protein>
    <submittedName>
        <fullName evidence="1">Uncharacterized protein</fullName>
    </submittedName>
</protein>
<proteinExistence type="predicted"/>
<dbReference type="AlphaFoldDB" id="A0A375HPV6"/>
<geneLocation type="plasmid" evidence="2">
    <name>ii</name>
</geneLocation>
<evidence type="ECO:0000313" key="1">
    <source>
        <dbReference type="EMBL" id="SPD59922.1"/>
    </source>
</evidence>
<name>A0A375HPV6_9BURK</name>
<dbReference type="EMBL" id="LT984807">
    <property type="protein sequence ID" value="SPD59922.1"/>
    <property type="molecule type" value="Genomic_DNA"/>
</dbReference>
<dbReference type="Proteomes" id="UP000255168">
    <property type="component" value="Plasmid II"/>
</dbReference>
<evidence type="ECO:0000313" key="2">
    <source>
        <dbReference type="Proteomes" id="UP000255168"/>
    </source>
</evidence>
<keyword evidence="1" id="KW-0614">Plasmid</keyword>